<dbReference type="PROSITE" id="PS51782">
    <property type="entry name" value="LYSM"/>
    <property type="match status" value="1"/>
</dbReference>
<dbReference type="AlphaFoldDB" id="A0A5P5ZJV6"/>
<feature type="transmembrane region" description="Helical" evidence="2">
    <location>
        <begin position="28"/>
        <end position="47"/>
    </location>
</feature>
<dbReference type="SUPFAM" id="SSF54106">
    <property type="entry name" value="LysM domain"/>
    <property type="match status" value="1"/>
</dbReference>
<dbReference type="Proteomes" id="UP000325393">
    <property type="component" value="Chromosome"/>
</dbReference>
<evidence type="ECO:0000313" key="5">
    <source>
        <dbReference type="Proteomes" id="UP000325393"/>
    </source>
</evidence>
<keyword evidence="2" id="KW-0812">Transmembrane</keyword>
<evidence type="ECO:0000259" key="3">
    <source>
        <dbReference type="PROSITE" id="PS51782"/>
    </source>
</evidence>
<dbReference type="PANTHER" id="PTHR33734">
    <property type="entry name" value="LYSM DOMAIN-CONTAINING GPI-ANCHORED PROTEIN 2"/>
    <property type="match status" value="1"/>
</dbReference>
<dbReference type="RefSeq" id="WP_056969818.1">
    <property type="nucleotide sequence ID" value="NZ_CP044496.1"/>
</dbReference>
<dbReference type="CDD" id="cd00118">
    <property type="entry name" value="LysM"/>
    <property type="match status" value="1"/>
</dbReference>
<dbReference type="Gene3D" id="3.10.350.10">
    <property type="entry name" value="LysM domain"/>
    <property type="match status" value="1"/>
</dbReference>
<evidence type="ECO:0000256" key="2">
    <source>
        <dbReference type="SAM" id="Phobius"/>
    </source>
</evidence>
<evidence type="ECO:0000313" key="4">
    <source>
        <dbReference type="EMBL" id="QFG51352.1"/>
    </source>
</evidence>
<feature type="compositionally biased region" description="Polar residues" evidence="1">
    <location>
        <begin position="91"/>
        <end position="102"/>
    </location>
</feature>
<dbReference type="PANTHER" id="PTHR33734:SF22">
    <property type="entry name" value="MEMBRANE-BOUND LYTIC MUREIN TRANSGLYCOSYLASE D"/>
    <property type="match status" value="1"/>
</dbReference>
<gene>
    <name evidence="4" type="ORF">LA749_04825</name>
</gene>
<keyword evidence="2" id="KW-0472">Membrane</keyword>
<accession>A0A5P5ZJV6</accession>
<feature type="region of interest" description="Disordered" evidence="1">
    <location>
        <begin position="55"/>
        <end position="103"/>
    </location>
</feature>
<dbReference type="InterPro" id="IPR036779">
    <property type="entry name" value="LysM_dom_sf"/>
</dbReference>
<proteinExistence type="predicted"/>
<dbReference type="Pfam" id="PF01476">
    <property type="entry name" value="LysM"/>
    <property type="match status" value="1"/>
</dbReference>
<feature type="compositionally biased region" description="Polar residues" evidence="1">
    <location>
        <begin position="55"/>
        <end position="66"/>
    </location>
</feature>
<feature type="compositionally biased region" description="Basic residues" evidence="1">
    <location>
        <begin position="67"/>
        <end position="88"/>
    </location>
</feature>
<dbReference type="GeneID" id="78212307"/>
<dbReference type="SMART" id="SM00257">
    <property type="entry name" value="LysM"/>
    <property type="match status" value="1"/>
</dbReference>
<protein>
    <submittedName>
        <fullName evidence="4">LysM peptidoglycan-binding domain-containing protein</fullName>
    </submittedName>
</protein>
<evidence type="ECO:0000256" key="1">
    <source>
        <dbReference type="SAM" id="MobiDB-lite"/>
    </source>
</evidence>
<name>A0A5P5ZJV6_9LACO</name>
<reference evidence="4 5" key="1">
    <citation type="submission" date="2019-09" db="EMBL/GenBank/DDBJ databases">
        <title>Genome sequencing of Lactobacillus acetotolerans.</title>
        <authorList>
            <person name="Kim K."/>
        </authorList>
    </citation>
    <scope>NUCLEOTIDE SEQUENCE [LARGE SCALE GENOMIC DNA]</scope>
    <source>
        <strain evidence="4 5">LA749</strain>
    </source>
</reference>
<dbReference type="EMBL" id="CP044496">
    <property type="protein sequence ID" value="QFG51352.1"/>
    <property type="molecule type" value="Genomic_DNA"/>
</dbReference>
<feature type="domain" description="LysM" evidence="3">
    <location>
        <begin position="103"/>
        <end position="147"/>
    </location>
</feature>
<dbReference type="InterPro" id="IPR018392">
    <property type="entry name" value="LysM"/>
</dbReference>
<feature type="region of interest" description="Disordered" evidence="1">
    <location>
        <begin position="1"/>
        <end position="24"/>
    </location>
</feature>
<sequence length="148" mass="16456">MNQKQGPYKHYERPTEPRSSGEQSSSKGWIAIITILIIIIIALVPIVHRLAADQQPNNQVTQLQTTKKAKKVPKHKVKKNKKAKKNKLNKTQSSLNNTSSMKKQYVVKSGDTLSSIASKHGMSVEDLAKLNNLNSMARVDAGQTLKLK</sequence>
<organism evidence="4 5">
    <name type="scientific">Lactobacillus acetotolerans</name>
    <dbReference type="NCBI Taxonomy" id="1600"/>
    <lineage>
        <taxon>Bacteria</taxon>
        <taxon>Bacillati</taxon>
        <taxon>Bacillota</taxon>
        <taxon>Bacilli</taxon>
        <taxon>Lactobacillales</taxon>
        <taxon>Lactobacillaceae</taxon>
        <taxon>Lactobacillus</taxon>
    </lineage>
</organism>
<keyword evidence="2" id="KW-1133">Transmembrane helix</keyword>